<keyword evidence="3" id="KW-0342">GTP-binding</keyword>
<dbReference type="PROSITE" id="PS51419">
    <property type="entry name" value="RAB"/>
    <property type="match status" value="1"/>
</dbReference>
<dbReference type="CDD" id="cd00154">
    <property type="entry name" value="Rab"/>
    <property type="match status" value="1"/>
</dbReference>
<keyword evidence="2" id="KW-0547">Nucleotide-binding</keyword>
<dbReference type="InterPro" id="IPR027417">
    <property type="entry name" value="P-loop_NTPase"/>
</dbReference>
<evidence type="ECO:0000313" key="5">
    <source>
        <dbReference type="EMBL" id="EMD42510.1"/>
    </source>
</evidence>
<dbReference type="PROSITE" id="PS51417">
    <property type="entry name" value="ARF"/>
    <property type="match status" value="1"/>
</dbReference>
<dbReference type="SMART" id="SM00173">
    <property type="entry name" value="RAS"/>
    <property type="match status" value="1"/>
</dbReference>
<accession>M2RDM0</accession>
<dbReference type="Gene3D" id="3.40.50.300">
    <property type="entry name" value="P-loop containing nucleotide triphosphate hydrolases"/>
    <property type="match status" value="1"/>
</dbReference>
<dbReference type="InterPro" id="IPR001806">
    <property type="entry name" value="Small_GTPase"/>
</dbReference>
<dbReference type="Proteomes" id="UP000011755">
    <property type="component" value="Unassembled WGS sequence"/>
</dbReference>
<dbReference type="SUPFAM" id="SSF52540">
    <property type="entry name" value="P-loop containing nucleoside triphosphate hydrolases"/>
    <property type="match status" value="1"/>
</dbReference>
<evidence type="ECO:0000256" key="1">
    <source>
        <dbReference type="ARBA" id="ARBA00010142"/>
    </source>
</evidence>
<proteinExistence type="inferred from homology"/>
<dbReference type="PROSITE" id="PS51421">
    <property type="entry name" value="RAS"/>
    <property type="match status" value="1"/>
</dbReference>
<sequence>MKNLKKLLEKEKNRKRKLMTEEAAKMCLVGDTSVGKTCIVNRLVKGVFNNSEKSTIGSNFVTASIQVDNKPFRLAIWDTAGQEKYRSMVSMYYRGSLGAMLVYDVTQESSFQDVRMWFDELKNTEKDIAVIIIGNKCDLVANRVVSTADGEKLAEELHCLFCEVSALDGTNITQAFTELAKHMKLPEDGPQYGLPPNQLNKQNTNTCC</sequence>
<dbReference type="PANTHER" id="PTHR47977">
    <property type="entry name" value="RAS-RELATED PROTEIN RAB"/>
    <property type="match status" value="1"/>
</dbReference>
<dbReference type="AlphaFoldDB" id="M2RDM0"/>
<evidence type="ECO:0000256" key="2">
    <source>
        <dbReference type="ARBA" id="ARBA00022741"/>
    </source>
</evidence>
<dbReference type="PRINTS" id="PR00449">
    <property type="entry name" value="RASTRNSFRMNG"/>
</dbReference>
<dbReference type="SMART" id="SM00174">
    <property type="entry name" value="RHO"/>
    <property type="match status" value="1"/>
</dbReference>
<dbReference type="NCBIfam" id="TIGR00231">
    <property type="entry name" value="small_GTP"/>
    <property type="match status" value="1"/>
</dbReference>
<dbReference type="VEuPathDB" id="AmoebaDB:EHI5A_233160"/>
<evidence type="ECO:0000256" key="4">
    <source>
        <dbReference type="ARBA" id="ARBA00023288"/>
    </source>
</evidence>
<dbReference type="SMART" id="SM00176">
    <property type="entry name" value="RAN"/>
    <property type="match status" value="1"/>
</dbReference>
<comment type="similarity">
    <text evidence="1">Belongs to the small GTPase superfamily. Rho family.</text>
</comment>
<dbReference type="OrthoDB" id="63533at2759"/>
<dbReference type="InterPro" id="IPR005225">
    <property type="entry name" value="Small_GTP-bd"/>
</dbReference>
<dbReference type="FunFam" id="3.40.50.300:FF:000823">
    <property type="entry name" value="Small GTPase RAB, putative"/>
    <property type="match status" value="1"/>
</dbReference>
<dbReference type="GO" id="GO:0005525">
    <property type="term" value="F:GTP binding"/>
    <property type="evidence" value="ECO:0007669"/>
    <property type="project" value="UniProtKB-KW"/>
</dbReference>
<dbReference type="PROSITE" id="PS51420">
    <property type="entry name" value="RHO"/>
    <property type="match status" value="1"/>
</dbReference>
<dbReference type="EMBL" id="KB445495">
    <property type="protein sequence ID" value="EMD42510.1"/>
    <property type="molecule type" value="Genomic_DNA"/>
</dbReference>
<reference evidence="5 6" key="1">
    <citation type="submission" date="2013-02" db="EMBL/GenBank/DDBJ databases">
        <authorList>
            <person name="Hannick L."/>
            <person name="Zafar N."/>
            <person name="Lorenzi H."/>
            <person name="Ali I.A."/>
            <person name="Petri W.P."/>
            <person name="Caler E."/>
        </authorList>
    </citation>
    <scope>NUCLEOTIDE SEQUENCE [LARGE SCALE GENOMIC DNA]</scope>
    <source>
        <strain evidence="5 6">KU27</strain>
    </source>
</reference>
<gene>
    <name evidence="5" type="ORF">EHI5A_233160</name>
</gene>
<dbReference type="SMART" id="SM00175">
    <property type="entry name" value="RAB"/>
    <property type="match status" value="1"/>
</dbReference>
<keyword evidence="4" id="KW-0449">Lipoprotein</keyword>
<dbReference type="GO" id="GO:0003924">
    <property type="term" value="F:GTPase activity"/>
    <property type="evidence" value="ECO:0007669"/>
    <property type="project" value="InterPro"/>
</dbReference>
<evidence type="ECO:0000313" key="6">
    <source>
        <dbReference type="Proteomes" id="UP000011755"/>
    </source>
</evidence>
<evidence type="ECO:0000256" key="3">
    <source>
        <dbReference type="ARBA" id="ARBA00023134"/>
    </source>
</evidence>
<dbReference type="InterPro" id="IPR050227">
    <property type="entry name" value="Rab"/>
</dbReference>
<organism evidence="5 6">
    <name type="scientific">Entamoeba histolytica KU27</name>
    <dbReference type="NCBI Taxonomy" id="885311"/>
    <lineage>
        <taxon>Eukaryota</taxon>
        <taxon>Amoebozoa</taxon>
        <taxon>Evosea</taxon>
        <taxon>Archamoebae</taxon>
        <taxon>Mastigamoebida</taxon>
        <taxon>Entamoebidae</taxon>
        <taxon>Entamoeba</taxon>
    </lineage>
</organism>
<dbReference type="Pfam" id="PF00071">
    <property type="entry name" value="Ras"/>
    <property type="match status" value="1"/>
</dbReference>
<protein>
    <submittedName>
        <fullName evidence="5">Small GTPase EhRabF3, putative</fullName>
    </submittedName>
</protein>
<name>M2RDM0_ENTHI</name>